<organism evidence="2 3">
    <name type="scientific">Lutimaribacter saemankumensis</name>
    <dbReference type="NCBI Taxonomy" id="490829"/>
    <lineage>
        <taxon>Bacteria</taxon>
        <taxon>Pseudomonadati</taxon>
        <taxon>Pseudomonadota</taxon>
        <taxon>Alphaproteobacteria</taxon>
        <taxon>Rhodobacterales</taxon>
        <taxon>Roseobacteraceae</taxon>
        <taxon>Lutimaribacter</taxon>
    </lineage>
</organism>
<sequence>MAYIAMNRFRVLPGQEETFETIWRERESRLGEMPGFVEFRMLKGPERDGVRLYVSHATWATEEDFRGWLTSTQFRGSHKNAGRSRMDGVIDGPPDFEGFETVLHQTT</sequence>
<dbReference type="OrthoDB" id="9798115at2"/>
<dbReference type="Proteomes" id="UP000199340">
    <property type="component" value="Unassembled WGS sequence"/>
</dbReference>
<dbReference type="Pfam" id="PF03992">
    <property type="entry name" value="ABM"/>
    <property type="match status" value="1"/>
</dbReference>
<dbReference type="InterPro" id="IPR050404">
    <property type="entry name" value="Heme-degrading_MO"/>
</dbReference>
<dbReference type="PANTHER" id="PTHR34474:SF2">
    <property type="entry name" value="SIGNAL TRANSDUCTION PROTEIN TRAP"/>
    <property type="match status" value="1"/>
</dbReference>
<evidence type="ECO:0000259" key="1">
    <source>
        <dbReference type="PROSITE" id="PS51725"/>
    </source>
</evidence>
<proteinExistence type="predicted"/>
<feature type="domain" description="ABM" evidence="1">
    <location>
        <begin position="3"/>
        <end position="103"/>
    </location>
</feature>
<keyword evidence="3" id="KW-1185">Reference proteome</keyword>
<reference evidence="2 3" key="1">
    <citation type="submission" date="2016-10" db="EMBL/GenBank/DDBJ databases">
        <authorList>
            <person name="de Groot N.N."/>
        </authorList>
    </citation>
    <scope>NUCLEOTIDE SEQUENCE [LARGE SCALE GENOMIC DNA]</scope>
    <source>
        <strain evidence="2 3">DSM 28010</strain>
    </source>
</reference>
<dbReference type="InterPro" id="IPR007138">
    <property type="entry name" value="ABM_dom"/>
</dbReference>
<dbReference type="Gene3D" id="3.30.70.100">
    <property type="match status" value="1"/>
</dbReference>
<dbReference type="GO" id="GO:0004497">
    <property type="term" value="F:monooxygenase activity"/>
    <property type="evidence" value="ECO:0007669"/>
    <property type="project" value="UniProtKB-KW"/>
</dbReference>
<dbReference type="RefSeq" id="WP_090028081.1">
    <property type="nucleotide sequence ID" value="NZ_FNEB01000003.1"/>
</dbReference>
<gene>
    <name evidence="2" type="ORF">SAMN05421850_103125</name>
</gene>
<keyword evidence="2" id="KW-0560">Oxidoreductase</keyword>
<dbReference type="SUPFAM" id="SSF54909">
    <property type="entry name" value="Dimeric alpha+beta barrel"/>
    <property type="match status" value="1"/>
</dbReference>
<dbReference type="EMBL" id="FNEB01000003">
    <property type="protein sequence ID" value="SDI49204.1"/>
    <property type="molecule type" value="Genomic_DNA"/>
</dbReference>
<dbReference type="PANTHER" id="PTHR34474">
    <property type="entry name" value="SIGNAL TRANSDUCTION PROTEIN TRAP"/>
    <property type="match status" value="1"/>
</dbReference>
<accession>A0A1G8L0F2</accession>
<name>A0A1G8L0F2_9RHOB</name>
<keyword evidence="2" id="KW-0503">Monooxygenase</keyword>
<dbReference type="AlphaFoldDB" id="A0A1G8L0F2"/>
<dbReference type="PROSITE" id="PS51725">
    <property type="entry name" value="ABM"/>
    <property type="match status" value="1"/>
</dbReference>
<protein>
    <submittedName>
        <fullName evidence="2">Heme-degrading monooxygenase HmoA</fullName>
    </submittedName>
</protein>
<evidence type="ECO:0000313" key="3">
    <source>
        <dbReference type="Proteomes" id="UP000199340"/>
    </source>
</evidence>
<dbReference type="InterPro" id="IPR011008">
    <property type="entry name" value="Dimeric_a/b-barrel"/>
</dbReference>
<dbReference type="STRING" id="490829.SAMN05421850_103125"/>
<evidence type="ECO:0000313" key="2">
    <source>
        <dbReference type="EMBL" id="SDI49204.1"/>
    </source>
</evidence>